<reference evidence="3 4" key="1">
    <citation type="submission" date="2016-05" db="EMBL/GenBank/DDBJ databases">
        <title>Genome Sequence of Pseudomonas citronellolis Strain SJTE-3, an Estrogens and Persistent Organic Pollutants degradation strain.</title>
        <authorList>
            <person name="Liang R."/>
        </authorList>
    </citation>
    <scope>NUCLEOTIDE SEQUENCE [LARGE SCALE GENOMIC DNA]</scope>
    <source>
        <strain evidence="3 4">SJTE-3</strain>
    </source>
</reference>
<keyword evidence="1" id="KW-0456">Lyase</keyword>
<proteinExistence type="predicted"/>
<sequence>MDVHQHVIPDFYAAELEKRGMNVFAGAPLPAWSDRSALTYMDAQEVSSAILSLPAPAVCFGERKQAATLARRCNEFMAKAAQTHPARFGGFAAIPQREPGDACVEAVYALDQLGADGVQLLASDGQHFLGEPQFEELIAELDKRKAKVFVHPNMHATSQSLALGTPGYLVEFACDTTRAAVNLILSGTMERYPNISWILAEGGGCLPYVAWRVSLANALPEFDDVAPQGVLHYLKRFYFDTALCASPSVLATLNELVDPSHLLYGSDWPYLPNVGERDFQFIQTTELLTAPGREQLQRGNALSLFPRFARQDEMVAALPVYEVESSSHWALRQMKKPLSAIARSLKD</sequence>
<name>A0A1A9KDP7_9PSED</name>
<dbReference type="GO" id="GO:0005737">
    <property type="term" value="C:cytoplasm"/>
    <property type="evidence" value="ECO:0007669"/>
    <property type="project" value="TreeGrafter"/>
</dbReference>
<dbReference type="InterPro" id="IPR006680">
    <property type="entry name" value="Amidohydro-rel"/>
</dbReference>
<gene>
    <name evidence="3" type="ORF">A9C11_17805</name>
</gene>
<organism evidence="3 4">
    <name type="scientific">Pseudomonas citronellolis</name>
    <dbReference type="NCBI Taxonomy" id="53408"/>
    <lineage>
        <taxon>Bacteria</taxon>
        <taxon>Pseudomonadati</taxon>
        <taxon>Pseudomonadota</taxon>
        <taxon>Gammaproteobacteria</taxon>
        <taxon>Pseudomonadales</taxon>
        <taxon>Pseudomonadaceae</taxon>
        <taxon>Pseudomonas</taxon>
    </lineage>
</organism>
<dbReference type="InterPro" id="IPR032465">
    <property type="entry name" value="ACMSD"/>
</dbReference>
<dbReference type="PANTHER" id="PTHR21240">
    <property type="entry name" value="2-AMINO-3-CARBOXYLMUCONATE-6-SEMIALDEHYDE DECARBOXYLASE"/>
    <property type="match status" value="1"/>
</dbReference>
<evidence type="ECO:0000259" key="2">
    <source>
        <dbReference type="Pfam" id="PF04909"/>
    </source>
</evidence>
<dbReference type="GO" id="GO:0016831">
    <property type="term" value="F:carboxy-lyase activity"/>
    <property type="evidence" value="ECO:0007669"/>
    <property type="project" value="InterPro"/>
</dbReference>
<dbReference type="Gene3D" id="3.20.20.140">
    <property type="entry name" value="Metal-dependent hydrolases"/>
    <property type="match status" value="1"/>
</dbReference>
<evidence type="ECO:0000256" key="1">
    <source>
        <dbReference type="ARBA" id="ARBA00023239"/>
    </source>
</evidence>
<feature type="domain" description="Amidohydrolase-related" evidence="2">
    <location>
        <begin position="2"/>
        <end position="306"/>
    </location>
</feature>
<protein>
    <submittedName>
        <fullName evidence="3">Amidohydrolase</fullName>
    </submittedName>
</protein>
<dbReference type="PANTHER" id="PTHR21240:SF28">
    <property type="entry name" value="ISO-OROTATE DECARBOXYLASE (EUROFUNG)"/>
    <property type="match status" value="1"/>
</dbReference>
<dbReference type="AlphaFoldDB" id="A0A1A9KDP7"/>
<keyword evidence="3" id="KW-0378">Hydrolase</keyword>
<evidence type="ECO:0000313" key="4">
    <source>
        <dbReference type="Proteomes" id="UP000077748"/>
    </source>
</evidence>
<accession>A0A1A9KDP7</accession>
<dbReference type="SUPFAM" id="SSF51556">
    <property type="entry name" value="Metallo-dependent hydrolases"/>
    <property type="match status" value="1"/>
</dbReference>
<dbReference type="EMBL" id="CP015878">
    <property type="protein sequence ID" value="ANI15717.1"/>
    <property type="molecule type" value="Genomic_DNA"/>
</dbReference>
<dbReference type="GO" id="GO:0019748">
    <property type="term" value="P:secondary metabolic process"/>
    <property type="evidence" value="ECO:0007669"/>
    <property type="project" value="TreeGrafter"/>
</dbReference>
<dbReference type="InterPro" id="IPR032466">
    <property type="entry name" value="Metal_Hydrolase"/>
</dbReference>
<evidence type="ECO:0000313" key="3">
    <source>
        <dbReference type="EMBL" id="ANI15717.1"/>
    </source>
</evidence>
<dbReference type="Proteomes" id="UP000077748">
    <property type="component" value="Chromosome"/>
</dbReference>
<dbReference type="GO" id="GO:0016787">
    <property type="term" value="F:hydrolase activity"/>
    <property type="evidence" value="ECO:0007669"/>
    <property type="project" value="UniProtKB-KW"/>
</dbReference>
<dbReference type="Pfam" id="PF04909">
    <property type="entry name" value="Amidohydro_2"/>
    <property type="match status" value="1"/>
</dbReference>